<dbReference type="AlphaFoldDB" id="A0A6H5GRY9"/>
<evidence type="ECO:0000256" key="2">
    <source>
        <dbReference type="SAM" id="Phobius"/>
    </source>
</evidence>
<keyword evidence="2" id="KW-1133">Transmembrane helix</keyword>
<reference evidence="3 4" key="1">
    <citation type="submission" date="2020-02" db="EMBL/GenBank/DDBJ databases">
        <authorList>
            <person name="Ferguson B K."/>
        </authorList>
    </citation>
    <scope>NUCLEOTIDE SEQUENCE [LARGE SCALE GENOMIC DNA]</scope>
</reference>
<keyword evidence="2" id="KW-0472">Membrane</keyword>
<evidence type="ECO:0000313" key="4">
    <source>
        <dbReference type="Proteomes" id="UP000479000"/>
    </source>
</evidence>
<proteinExistence type="predicted"/>
<name>A0A6H5GRY9_9HEMI</name>
<keyword evidence="4" id="KW-1185">Reference proteome</keyword>
<feature type="transmembrane region" description="Helical" evidence="2">
    <location>
        <begin position="12"/>
        <end position="31"/>
    </location>
</feature>
<gene>
    <name evidence="3" type="ORF">NTEN_LOCUS11680</name>
</gene>
<keyword evidence="2" id="KW-0812">Transmembrane</keyword>
<feature type="compositionally biased region" description="Pro residues" evidence="1">
    <location>
        <begin position="67"/>
        <end position="80"/>
    </location>
</feature>
<feature type="region of interest" description="Disordered" evidence="1">
    <location>
        <begin position="48"/>
        <end position="126"/>
    </location>
</feature>
<evidence type="ECO:0000256" key="1">
    <source>
        <dbReference type="SAM" id="MobiDB-lite"/>
    </source>
</evidence>
<dbReference type="EMBL" id="CADCXU010017451">
    <property type="protein sequence ID" value="CAB0006203.1"/>
    <property type="molecule type" value="Genomic_DNA"/>
</dbReference>
<organism evidence="3 4">
    <name type="scientific">Nesidiocoris tenuis</name>
    <dbReference type="NCBI Taxonomy" id="355587"/>
    <lineage>
        <taxon>Eukaryota</taxon>
        <taxon>Metazoa</taxon>
        <taxon>Ecdysozoa</taxon>
        <taxon>Arthropoda</taxon>
        <taxon>Hexapoda</taxon>
        <taxon>Insecta</taxon>
        <taxon>Pterygota</taxon>
        <taxon>Neoptera</taxon>
        <taxon>Paraneoptera</taxon>
        <taxon>Hemiptera</taxon>
        <taxon>Heteroptera</taxon>
        <taxon>Panheteroptera</taxon>
        <taxon>Cimicomorpha</taxon>
        <taxon>Miridae</taxon>
        <taxon>Dicyphina</taxon>
        <taxon>Nesidiocoris</taxon>
    </lineage>
</organism>
<protein>
    <submittedName>
        <fullName evidence="3">Uncharacterized protein</fullName>
    </submittedName>
</protein>
<accession>A0A6H5GRY9</accession>
<evidence type="ECO:0000313" key="3">
    <source>
        <dbReference type="EMBL" id="CAB0006203.1"/>
    </source>
</evidence>
<feature type="compositionally biased region" description="Low complexity" evidence="1">
    <location>
        <begin position="96"/>
        <end position="106"/>
    </location>
</feature>
<sequence>MNKNAFAELPSPFWTLFEFIIVILVQFGVAARHVPARAAIPVNDGRRRWRPESRRLQSCAAGRVSPPRRPLPRPRAPPPRASYGRAPYDRPPPYGPAARAPRPTARTPRRRRRLPSRPSRSRLPLATSRILASRAQCYLMSAPSFRLSKFLPSQLISKSIFLNGRVAIVLSELDQNKKSFGSPINFITKDAKTNDMGPIRFENLWKPSMHTSLINTGSTELSRARERLRRIRFAQGRAARLKSEEDEKTEFIRNHQVAVRTNISLFFEVCVF</sequence>
<feature type="compositionally biased region" description="Low complexity" evidence="1">
    <location>
        <begin position="116"/>
        <end position="126"/>
    </location>
</feature>
<dbReference type="Proteomes" id="UP000479000">
    <property type="component" value="Unassembled WGS sequence"/>
</dbReference>